<dbReference type="EMBL" id="BCTB01000048">
    <property type="protein sequence ID" value="GAT16711.1"/>
    <property type="molecule type" value="Genomic_DNA"/>
</dbReference>
<dbReference type="STRING" id="1797.RMCT_3680"/>
<feature type="domain" description="HNH nuclease" evidence="2">
    <location>
        <begin position="355"/>
        <end position="406"/>
    </location>
</feature>
<protein>
    <submittedName>
        <fullName evidence="3">13e12 repeat-containing protein</fullName>
    </submittedName>
</protein>
<dbReference type="AlphaFoldDB" id="A0A100XHF4"/>
<feature type="region of interest" description="Disordered" evidence="1">
    <location>
        <begin position="453"/>
        <end position="487"/>
    </location>
</feature>
<feature type="compositionally biased region" description="Acidic residues" evidence="1">
    <location>
        <begin position="292"/>
        <end position="305"/>
    </location>
</feature>
<dbReference type="InterPro" id="IPR003615">
    <property type="entry name" value="HNH_nuc"/>
</dbReference>
<dbReference type="OrthoDB" id="4775237at2"/>
<feature type="compositionally biased region" description="Basic and acidic residues" evidence="1">
    <location>
        <begin position="472"/>
        <end position="487"/>
    </location>
</feature>
<proteinExistence type="predicted"/>
<comment type="caution">
    <text evidence="3">The sequence shown here is derived from an EMBL/GenBank/DDBJ whole genome shotgun (WGS) entry which is preliminary data.</text>
</comment>
<reference evidence="4" key="2">
    <citation type="submission" date="2016-02" db="EMBL/GenBank/DDBJ databases">
        <title>Draft genome sequence of five rapidly growing Mycobacterium species.</title>
        <authorList>
            <person name="Katahira K."/>
            <person name="Gotou Y."/>
            <person name="Iida K."/>
            <person name="Ogura Y."/>
            <person name="Hayashi T."/>
        </authorList>
    </citation>
    <scope>NUCLEOTIDE SEQUENCE [LARGE SCALE GENOMIC DNA]</scope>
    <source>
        <strain evidence="4">JCM6362</strain>
    </source>
</reference>
<name>A0A100XHF4_MYCTH</name>
<reference evidence="3 4" key="1">
    <citation type="journal article" date="2016" name="Genome Announc.">
        <title>Draft Genome Sequences of Five Rapidly Growing Mycobacterium Species, M. thermoresistibile, M. fortuitum subsp. acetamidolyticum, M. canariasense, M. brisbanense, and M. novocastrense.</title>
        <authorList>
            <person name="Katahira K."/>
            <person name="Ogura Y."/>
            <person name="Gotoh Y."/>
            <person name="Hayashi T."/>
        </authorList>
    </citation>
    <scope>NUCLEOTIDE SEQUENCE [LARGE SCALE GENOMIC DNA]</scope>
    <source>
        <strain evidence="3 4">JCM6362</strain>
    </source>
</reference>
<evidence type="ECO:0000313" key="4">
    <source>
        <dbReference type="Proteomes" id="UP000069654"/>
    </source>
</evidence>
<sequence>MFERTRPDTTALPEIEDLASLSDAELIAAGVGWARAENAAAARKLAVMAELFARRTGLAAGEREDWFVDPAAELTAELAAAHGISQGLAMAQTHRAVALRDRLPEVAALFAAGRISDLLVRTIVWRTHLIVDAEALARVDAAVATCATDWGALSKKKAEQAVDALVELYDPGALRRARTADRSRDVVIGSPADEPGITNMWGRLSAPDAAALKKRLTAMARSVCPEDPRTLAERRADALGALADGLDLVCECGADDCPAVRNGAPEQKPTPDTVIYVIAESGTVDAASQAPVDDDGQAAVDDEGAEPPAAPPAFIVGHGVLPAPLLGPLLDRARLCPLRHPGSAPPEPRYRPSAALEAFVRCRDLTCRFPGCDRPADVCDVDHTVPYPDGPTHASNLKCLCRFHHLLKTFWAGWKDCQLPDGTVIWTSPTGQTHTTKPGSALHFPSLCAPTGTLNPPDTTSASTAGASTAGRDLKMPKRRRTRDEDRAYRIEAERRLNADLVAERNRPPPF</sequence>
<evidence type="ECO:0000313" key="3">
    <source>
        <dbReference type="EMBL" id="GAT16711.1"/>
    </source>
</evidence>
<dbReference type="InterPro" id="IPR003870">
    <property type="entry name" value="DUF222"/>
</dbReference>
<dbReference type="Pfam" id="PF02720">
    <property type="entry name" value="DUF222"/>
    <property type="match status" value="1"/>
</dbReference>
<evidence type="ECO:0000259" key="2">
    <source>
        <dbReference type="SMART" id="SM00507"/>
    </source>
</evidence>
<dbReference type="Proteomes" id="UP000069654">
    <property type="component" value="Unassembled WGS sequence"/>
</dbReference>
<feature type="region of interest" description="Disordered" evidence="1">
    <location>
        <begin position="286"/>
        <end position="307"/>
    </location>
</feature>
<accession>A0A100XHF4</accession>
<dbReference type="CDD" id="cd00085">
    <property type="entry name" value="HNHc"/>
    <property type="match status" value="1"/>
</dbReference>
<gene>
    <name evidence="3" type="ORF">RMCT_3680</name>
</gene>
<dbReference type="RefSeq" id="WP_003925463.1">
    <property type="nucleotide sequence ID" value="NZ_BCTB01000048.1"/>
</dbReference>
<dbReference type="SMART" id="SM00507">
    <property type="entry name" value="HNHc"/>
    <property type="match status" value="1"/>
</dbReference>
<organism evidence="3 4">
    <name type="scientific">Mycolicibacterium thermoresistibile</name>
    <name type="common">Mycobacterium thermoresistibile</name>
    <dbReference type="NCBI Taxonomy" id="1797"/>
    <lineage>
        <taxon>Bacteria</taxon>
        <taxon>Bacillati</taxon>
        <taxon>Actinomycetota</taxon>
        <taxon>Actinomycetes</taxon>
        <taxon>Mycobacteriales</taxon>
        <taxon>Mycobacteriaceae</taxon>
        <taxon>Mycolicibacterium</taxon>
    </lineage>
</organism>
<dbReference type="OMA" id="GSMMPRR"/>
<evidence type="ECO:0000256" key="1">
    <source>
        <dbReference type="SAM" id="MobiDB-lite"/>
    </source>
</evidence>
<feature type="compositionally biased region" description="Low complexity" evidence="1">
    <location>
        <begin position="459"/>
        <end position="471"/>
    </location>
</feature>